<dbReference type="AlphaFoldDB" id="A0A182S401"/>
<name>A0A182S401_ANOFN</name>
<reference evidence="1" key="1">
    <citation type="submission" date="2020-05" db="UniProtKB">
        <authorList>
            <consortium name="EnsemblMetazoa"/>
        </authorList>
    </citation>
    <scope>IDENTIFICATION</scope>
    <source>
        <strain evidence="1">FUMOZ</strain>
    </source>
</reference>
<protein>
    <submittedName>
        <fullName evidence="1">Uncharacterized protein</fullName>
    </submittedName>
</protein>
<sequence length="72" mass="8086">MKSRIIGTSKTGAIVAPCYCTDRSTGMSIWICWQCCRDLPDRSTCTPSCGCRRCTRSDPPNPRVHAERTYVE</sequence>
<organism evidence="1">
    <name type="scientific">Anopheles funestus</name>
    <name type="common">African malaria mosquito</name>
    <dbReference type="NCBI Taxonomy" id="62324"/>
    <lineage>
        <taxon>Eukaryota</taxon>
        <taxon>Metazoa</taxon>
        <taxon>Ecdysozoa</taxon>
        <taxon>Arthropoda</taxon>
        <taxon>Hexapoda</taxon>
        <taxon>Insecta</taxon>
        <taxon>Pterygota</taxon>
        <taxon>Neoptera</taxon>
        <taxon>Endopterygota</taxon>
        <taxon>Diptera</taxon>
        <taxon>Nematocera</taxon>
        <taxon>Culicoidea</taxon>
        <taxon>Culicidae</taxon>
        <taxon>Anophelinae</taxon>
        <taxon>Anopheles</taxon>
    </lineage>
</organism>
<dbReference type="VEuPathDB" id="VectorBase:AFUN015129"/>
<accession>A0A182S401</accession>
<proteinExistence type="predicted"/>
<dbReference type="EnsemblMetazoa" id="AFUN015129-RA">
    <property type="protein sequence ID" value="AFUN015129-PA"/>
    <property type="gene ID" value="AFUN015129"/>
</dbReference>
<evidence type="ECO:0000313" key="1">
    <source>
        <dbReference type="EnsemblMetazoa" id="AFUN015129-PA"/>
    </source>
</evidence>